<evidence type="ECO:0000313" key="2">
    <source>
        <dbReference type="Proteomes" id="UP000009882"/>
    </source>
</evidence>
<name>K9FYQ1_PEND2</name>
<dbReference type="OrthoDB" id="4227485at2759"/>
<dbReference type="HOGENOM" id="CLU_1012310_0_0_1"/>
<evidence type="ECO:0000313" key="1">
    <source>
        <dbReference type="EMBL" id="EKV13717.1"/>
    </source>
</evidence>
<dbReference type="Proteomes" id="UP000009882">
    <property type="component" value="Unassembled WGS sequence"/>
</dbReference>
<dbReference type="STRING" id="1170229.K9FYQ1"/>
<dbReference type="InterPro" id="IPR022198">
    <property type="entry name" value="DUF3723"/>
</dbReference>
<sequence>MKKILPLKFKGTMRETMLKYYQEPTGTQHQIQRSENDFDQEQGSKEYGFWMAYRQLFLFAMRHFFGLTNVRPLALSSHRSKFETSELWRRFKSCARAIGFVLPGSNWPKDRNQGPFPSGYTLECAAIHQLITRLRPPELFSCDQAKFSETSGQIISLLSTITARKLSNIITPQTCEMIETWSVERRCGMPTADTFFHDQKYLFMHYIDATNQPAGVGMSSFAVKRDIFRSFFADFDDGSRMDETMAPVTMVSISEPLRDIPVSLELQQNLELKFR</sequence>
<organism evidence="1 2">
    <name type="scientific">Penicillium digitatum (strain PHI26 / CECT 20796)</name>
    <name type="common">Green mold</name>
    <dbReference type="NCBI Taxonomy" id="1170229"/>
    <lineage>
        <taxon>Eukaryota</taxon>
        <taxon>Fungi</taxon>
        <taxon>Dikarya</taxon>
        <taxon>Ascomycota</taxon>
        <taxon>Pezizomycotina</taxon>
        <taxon>Eurotiomycetes</taxon>
        <taxon>Eurotiomycetidae</taxon>
        <taxon>Eurotiales</taxon>
        <taxon>Aspergillaceae</taxon>
        <taxon>Penicillium</taxon>
    </lineage>
</organism>
<protein>
    <submittedName>
        <fullName evidence="1">Uncharacterized protein</fullName>
    </submittedName>
</protein>
<dbReference type="AlphaFoldDB" id="K9FYQ1"/>
<comment type="caution">
    <text evidence="1">The sequence shown here is derived from an EMBL/GenBank/DDBJ whole genome shotgun (WGS) entry which is preliminary data.</text>
</comment>
<dbReference type="eggNOG" id="ENOG502T6FP">
    <property type="taxonomic scope" value="Eukaryota"/>
</dbReference>
<proteinExistence type="predicted"/>
<keyword evidence="2" id="KW-1185">Reference proteome</keyword>
<dbReference type="Pfam" id="PF12520">
    <property type="entry name" value="DUF3723"/>
    <property type="match status" value="1"/>
</dbReference>
<accession>K9FYQ1</accession>
<dbReference type="InParanoid" id="K9FYQ1"/>
<reference evidence="2" key="1">
    <citation type="journal article" date="2012" name="BMC Genomics">
        <title>Genome sequence of the necrotrophic fungus Penicillium digitatum, the main postharvest pathogen of citrus.</title>
        <authorList>
            <person name="Marcet-Houben M."/>
            <person name="Ballester A.-R."/>
            <person name="de la Fuente B."/>
            <person name="Harries E."/>
            <person name="Marcos J.F."/>
            <person name="Gonzalez-Candelas L."/>
            <person name="Gabaldon T."/>
        </authorList>
    </citation>
    <scope>NUCLEOTIDE SEQUENCE [LARGE SCALE GENOMIC DNA]</scope>
    <source>
        <strain evidence="2">PHI26 / CECT 20796</strain>
    </source>
</reference>
<gene>
    <name evidence="1" type="ORF">PDIG_36280</name>
</gene>
<dbReference type="EMBL" id="AKCT01000155">
    <property type="protein sequence ID" value="EKV13717.1"/>
    <property type="molecule type" value="Genomic_DNA"/>
</dbReference>